<comment type="caution">
    <text evidence="7">The sequence shown here is derived from an EMBL/GenBank/DDBJ whole genome shotgun (WGS) entry which is preliminary data.</text>
</comment>
<reference evidence="7" key="1">
    <citation type="submission" date="2020-07" db="EMBL/GenBank/DDBJ databases">
        <title>Huge and variable diversity of episymbiotic CPR bacteria and DPANN archaea in groundwater ecosystems.</title>
        <authorList>
            <person name="He C.Y."/>
            <person name="Keren R."/>
            <person name="Whittaker M."/>
            <person name="Farag I.F."/>
            <person name="Doudna J."/>
            <person name="Cate J.H.D."/>
            <person name="Banfield J.F."/>
        </authorList>
    </citation>
    <scope>NUCLEOTIDE SEQUENCE</scope>
    <source>
        <strain evidence="7">NC_groundwater_763_Ag_S-0.2um_68_21</strain>
    </source>
</reference>
<dbReference type="CDD" id="cd02440">
    <property type="entry name" value="AdoMet_MTases"/>
    <property type="match status" value="1"/>
</dbReference>
<keyword evidence="4 6" id="KW-0808">Transferase</keyword>
<comment type="catalytic activity">
    <reaction evidence="6">
        <text>L-lysyl-[protein] + 3 S-adenosyl-L-methionine = N(6),N(6),N(6)-trimethyl-L-lysyl-[protein] + 3 S-adenosyl-L-homocysteine + 3 H(+)</text>
        <dbReference type="Rhea" id="RHEA:54192"/>
        <dbReference type="Rhea" id="RHEA-COMP:9752"/>
        <dbReference type="Rhea" id="RHEA-COMP:13826"/>
        <dbReference type="ChEBI" id="CHEBI:15378"/>
        <dbReference type="ChEBI" id="CHEBI:29969"/>
        <dbReference type="ChEBI" id="CHEBI:57856"/>
        <dbReference type="ChEBI" id="CHEBI:59789"/>
        <dbReference type="ChEBI" id="CHEBI:61961"/>
    </reaction>
</comment>
<dbReference type="GO" id="GO:0008276">
    <property type="term" value="F:protein methyltransferase activity"/>
    <property type="evidence" value="ECO:0007669"/>
    <property type="project" value="UniProtKB-UniRule"/>
</dbReference>
<evidence type="ECO:0000313" key="8">
    <source>
        <dbReference type="Proteomes" id="UP000782312"/>
    </source>
</evidence>
<dbReference type="InterPro" id="IPR029063">
    <property type="entry name" value="SAM-dependent_MTases_sf"/>
</dbReference>
<comment type="similarity">
    <text evidence="1 6">Belongs to the methyltransferase superfamily. PrmA family.</text>
</comment>
<dbReference type="SUPFAM" id="SSF53335">
    <property type="entry name" value="S-adenosyl-L-methionine-dependent methyltransferases"/>
    <property type="match status" value="1"/>
</dbReference>
<accession>A0A932HYK1</accession>
<name>A0A932HYK1_UNCTE</name>
<protein>
    <recommendedName>
        <fullName evidence="6">Ribosomal protein L11 methyltransferase</fullName>
        <shortName evidence="6">L11 Mtase</shortName>
        <ecNumber evidence="6">2.1.1.-</ecNumber>
    </recommendedName>
</protein>
<dbReference type="HAMAP" id="MF_00735">
    <property type="entry name" value="Methyltr_PrmA"/>
    <property type="match status" value="1"/>
</dbReference>
<dbReference type="EMBL" id="JACPUR010000001">
    <property type="protein sequence ID" value="MBI3126216.1"/>
    <property type="molecule type" value="Genomic_DNA"/>
</dbReference>
<dbReference type="GO" id="GO:0032259">
    <property type="term" value="P:methylation"/>
    <property type="evidence" value="ECO:0007669"/>
    <property type="project" value="UniProtKB-KW"/>
</dbReference>
<dbReference type="PANTHER" id="PTHR43648">
    <property type="entry name" value="ELECTRON TRANSFER FLAVOPROTEIN BETA SUBUNIT LYSINE METHYLTRANSFERASE"/>
    <property type="match status" value="1"/>
</dbReference>
<keyword evidence="5 6" id="KW-0949">S-adenosyl-L-methionine</keyword>
<feature type="binding site" evidence="6">
    <location>
        <position position="228"/>
    </location>
    <ligand>
        <name>S-adenosyl-L-methionine</name>
        <dbReference type="ChEBI" id="CHEBI:59789"/>
    </ligand>
</feature>
<dbReference type="Proteomes" id="UP000782312">
    <property type="component" value="Unassembled WGS sequence"/>
</dbReference>
<feature type="binding site" evidence="6">
    <location>
        <position position="159"/>
    </location>
    <ligand>
        <name>S-adenosyl-L-methionine</name>
        <dbReference type="ChEBI" id="CHEBI:59789"/>
    </ligand>
</feature>
<dbReference type="InterPro" id="IPR050078">
    <property type="entry name" value="Ribosomal_L11_MeTrfase_PrmA"/>
</dbReference>
<evidence type="ECO:0000256" key="2">
    <source>
        <dbReference type="ARBA" id="ARBA00022490"/>
    </source>
</evidence>
<dbReference type="Gene3D" id="3.40.50.150">
    <property type="entry name" value="Vaccinia Virus protein VP39"/>
    <property type="match status" value="1"/>
</dbReference>
<proteinExistence type="inferred from homology"/>
<evidence type="ECO:0000256" key="1">
    <source>
        <dbReference type="ARBA" id="ARBA00009741"/>
    </source>
</evidence>
<evidence type="ECO:0000313" key="7">
    <source>
        <dbReference type="EMBL" id="MBI3126216.1"/>
    </source>
</evidence>
<keyword evidence="7" id="KW-0687">Ribonucleoprotein</keyword>
<dbReference type="Pfam" id="PF06325">
    <property type="entry name" value="PrmA"/>
    <property type="match status" value="1"/>
</dbReference>
<evidence type="ECO:0000256" key="3">
    <source>
        <dbReference type="ARBA" id="ARBA00022603"/>
    </source>
</evidence>
<evidence type="ECO:0000256" key="5">
    <source>
        <dbReference type="ARBA" id="ARBA00022691"/>
    </source>
</evidence>
<evidence type="ECO:0000256" key="6">
    <source>
        <dbReference type="HAMAP-Rule" id="MF_00735"/>
    </source>
</evidence>
<keyword evidence="2 6" id="KW-0963">Cytoplasm</keyword>
<comment type="subcellular location">
    <subcellularLocation>
        <location evidence="6">Cytoplasm</location>
    </subcellularLocation>
</comment>
<dbReference type="GO" id="GO:0005737">
    <property type="term" value="C:cytoplasm"/>
    <property type="evidence" value="ECO:0007669"/>
    <property type="project" value="UniProtKB-SubCell"/>
</dbReference>
<dbReference type="EC" id="2.1.1.-" evidence="6"/>
<keyword evidence="7" id="KW-0689">Ribosomal protein</keyword>
<organism evidence="7 8">
    <name type="scientific">Tectimicrobiota bacterium</name>
    <dbReference type="NCBI Taxonomy" id="2528274"/>
    <lineage>
        <taxon>Bacteria</taxon>
        <taxon>Pseudomonadati</taxon>
        <taxon>Nitrospinota/Tectimicrobiota group</taxon>
        <taxon>Candidatus Tectimicrobiota</taxon>
    </lineage>
</organism>
<keyword evidence="3 6" id="KW-0489">Methyltransferase</keyword>
<feature type="binding site" evidence="6">
    <location>
        <position position="181"/>
    </location>
    <ligand>
        <name>S-adenosyl-L-methionine</name>
        <dbReference type="ChEBI" id="CHEBI:59789"/>
    </ligand>
</feature>
<dbReference type="AlphaFoldDB" id="A0A932HYK1"/>
<dbReference type="InterPro" id="IPR004498">
    <property type="entry name" value="Ribosomal_PrmA_MeTrfase"/>
</dbReference>
<feature type="binding site" evidence="6">
    <location>
        <position position="136"/>
    </location>
    <ligand>
        <name>S-adenosyl-L-methionine</name>
        <dbReference type="ChEBI" id="CHEBI:59789"/>
    </ligand>
</feature>
<gene>
    <name evidence="6" type="primary">prmA</name>
    <name evidence="7" type="ORF">HYZ11_01255</name>
</gene>
<sequence>MTPPWLELIAQVPRGAAEEIAARLIEIGASAVEEKPGPPGTALLLTHFRLEDGAAERLRAAEAALSAMGLGKEAVTLRQVEDENWVLRTRDFFTAQPFGERLWLRPPWEQAPPPPGRAEIIIDPGMAFGTGRHPSTRLCLEAIDRAFAARPPARFLDVGCGSGILAMAALKLGAEEALALDLDPLAVEGTLEAARANGVAERLRARLGTLDDSALGDWAGRVEALAANIFLTPLRVLMPRFAGALAEGSWGVLSGIGYEQADALARAAEEAGLRVLRRGRLEEWASVEVEKP</sequence>
<dbReference type="GO" id="GO:0005840">
    <property type="term" value="C:ribosome"/>
    <property type="evidence" value="ECO:0007669"/>
    <property type="project" value="UniProtKB-KW"/>
</dbReference>
<dbReference type="PANTHER" id="PTHR43648:SF1">
    <property type="entry name" value="ELECTRON TRANSFER FLAVOPROTEIN BETA SUBUNIT LYSINE METHYLTRANSFERASE"/>
    <property type="match status" value="1"/>
</dbReference>
<evidence type="ECO:0000256" key="4">
    <source>
        <dbReference type="ARBA" id="ARBA00022679"/>
    </source>
</evidence>
<comment type="function">
    <text evidence="6">Methylates ribosomal protein L11.</text>
</comment>